<feature type="region of interest" description="Disordered" evidence="1">
    <location>
        <begin position="1"/>
        <end position="76"/>
    </location>
</feature>
<protein>
    <submittedName>
        <fullName evidence="2">Uncharacterized protein</fullName>
    </submittedName>
</protein>
<feature type="compositionally biased region" description="Basic residues" evidence="1">
    <location>
        <begin position="1"/>
        <end position="20"/>
    </location>
</feature>
<feature type="non-terminal residue" evidence="2">
    <location>
        <position position="76"/>
    </location>
</feature>
<name>A0A6J4J9N8_9ACTN</name>
<organism evidence="2">
    <name type="scientific">uncultured Blastococcus sp</name>
    <dbReference type="NCBI Taxonomy" id="217144"/>
    <lineage>
        <taxon>Bacteria</taxon>
        <taxon>Bacillati</taxon>
        <taxon>Actinomycetota</taxon>
        <taxon>Actinomycetes</taxon>
        <taxon>Geodermatophilales</taxon>
        <taxon>Geodermatophilaceae</taxon>
        <taxon>Blastococcus</taxon>
        <taxon>environmental samples</taxon>
    </lineage>
</organism>
<accession>A0A6J4J9N8</accession>
<dbReference type="AlphaFoldDB" id="A0A6J4J9N8"/>
<proteinExistence type="predicted"/>
<evidence type="ECO:0000313" key="2">
    <source>
        <dbReference type="EMBL" id="CAA9271725.1"/>
    </source>
</evidence>
<feature type="non-terminal residue" evidence="2">
    <location>
        <position position="1"/>
    </location>
</feature>
<reference evidence="2" key="1">
    <citation type="submission" date="2020-02" db="EMBL/GenBank/DDBJ databases">
        <authorList>
            <person name="Meier V. D."/>
        </authorList>
    </citation>
    <scope>NUCLEOTIDE SEQUENCE</scope>
    <source>
        <strain evidence="2">AVDCRST_MAG57</strain>
    </source>
</reference>
<sequence>EQFRHPRAARRPRRRHRQRQRGLPLRAEEQDRRKRRHGHHGGGPLRRGLPGHQDPQARQPRLPGLQGDLQPDEEGV</sequence>
<dbReference type="EMBL" id="CADCTI010000262">
    <property type="protein sequence ID" value="CAA9271725.1"/>
    <property type="molecule type" value="Genomic_DNA"/>
</dbReference>
<evidence type="ECO:0000256" key="1">
    <source>
        <dbReference type="SAM" id="MobiDB-lite"/>
    </source>
</evidence>
<gene>
    <name evidence="2" type="ORF">AVDCRST_MAG57-3180</name>
</gene>